<protein>
    <recommendedName>
        <fullName evidence="3">cysteine desulfurase</fullName>
        <ecNumber evidence="3">2.8.1.7</ecNumber>
    </recommendedName>
</protein>
<dbReference type="InterPro" id="IPR016454">
    <property type="entry name" value="Cysteine_dSase"/>
</dbReference>
<evidence type="ECO:0000256" key="1">
    <source>
        <dbReference type="ARBA" id="ARBA00001933"/>
    </source>
</evidence>
<evidence type="ECO:0000313" key="8">
    <source>
        <dbReference type="EMBL" id="HFK96056.1"/>
    </source>
</evidence>
<evidence type="ECO:0000256" key="5">
    <source>
        <dbReference type="ARBA" id="ARBA00050776"/>
    </source>
</evidence>
<dbReference type="Gene3D" id="3.90.1150.10">
    <property type="entry name" value="Aspartate Aminotransferase, domain 1"/>
    <property type="match status" value="1"/>
</dbReference>
<organism evidence="8">
    <name type="scientific">Desulfacinum infernum</name>
    <dbReference type="NCBI Taxonomy" id="35837"/>
    <lineage>
        <taxon>Bacteria</taxon>
        <taxon>Pseudomonadati</taxon>
        <taxon>Thermodesulfobacteriota</taxon>
        <taxon>Syntrophobacteria</taxon>
        <taxon>Syntrophobacterales</taxon>
        <taxon>Syntrophobacteraceae</taxon>
        <taxon>Desulfacinum</taxon>
    </lineage>
</organism>
<dbReference type="EC" id="2.8.1.7" evidence="3"/>
<keyword evidence="8" id="KW-0808">Transferase</keyword>
<comment type="catalytic activity">
    <reaction evidence="5">
        <text>(sulfur carrier)-H + L-cysteine = (sulfur carrier)-SH + L-alanine</text>
        <dbReference type="Rhea" id="RHEA:43892"/>
        <dbReference type="Rhea" id="RHEA-COMP:14737"/>
        <dbReference type="Rhea" id="RHEA-COMP:14739"/>
        <dbReference type="ChEBI" id="CHEBI:29917"/>
        <dbReference type="ChEBI" id="CHEBI:35235"/>
        <dbReference type="ChEBI" id="CHEBI:57972"/>
        <dbReference type="ChEBI" id="CHEBI:64428"/>
        <dbReference type="EC" id="2.8.1.7"/>
    </reaction>
</comment>
<dbReference type="Gene3D" id="3.40.640.10">
    <property type="entry name" value="Type I PLP-dependent aspartate aminotransferase-like (Major domain)"/>
    <property type="match status" value="1"/>
</dbReference>
<dbReference type="SUPFAM" id="SSF53383">
    <property type="entry name" value="PLP-dependent transferases"/>
    <property type="match status" value="1"/>
</dbReference>
<dbReference type="InterPro" id="IPR020578">
    <property type="entry name" value="Aminotrans_V_PyrdxlP_BS"/>
</dbReference>
<dbReference type="GO" id="GO:0008483">
    <property type="term" value="F:transaminase activity"/>
    <property type="evidence" value="ECO:0007669"/>
    <property type="project" value="UniProtKB-KW"/>
</dbReference>
<dbReference type="Pfam" id="PF00266">
    <property type="entry name" value="Aminotran_5"/>
    <property type="match status" value="1"/>
</dbReference>
<accession>A0A832A1F5</accession>
<keyword evidence="4" id="KW-0663">Pyridoxal phosphate</keyword>
<gene>
    <name evidence="8" type="ORF">ENS06_01875</name>
</gene>
<dbReference type="InterPro" id="IPR015424">
    <property type="entry name" value="PyrdxlP-dep_Trfase"/>
</dbReference>
<evidence type="ECO:0000259" key="7">
    <source>
        <dbReference type="Pfam" id="PF00266"/>
    </source>
</evidence>
<dbReference type="AlphaFoldDB" id="A0A832A1F5"/>
<comment type="caution">
    <text evidence="8">The sequence shown here is derived from an EMBL/GenBank/DDBJ whole genome shotgun (WGS) entry which is preliminary data.</text>
</comment>
<evidence type="ECO:0000256" key="4">
    <source>
        <dbReference type="ARBA" id="ARBA00022898"/>
    </source>
</evidence>
<feature type="domain" description="Aminotransferase class V" evidence="7">
    <location>
        <begin position="17"/>
        <end position="380"/>
    </location>
</feature>
<sequence length="403" mass="42462">MNKTPNRGRTAQNDPEIYLDHAATSFPKPKGVIKEVAWALEVLTSPGRGHSRGALQAAATLESARNKAARFFGVADPTRLVFTKSATESLNVVLKGFLKRGDRVVTTSMEHNAVARPLSRLAATRDVQVIRVPCSADGSLDGDAFRRALDPPPSLAVLVHASNVNGALVAGSEVLALCRAHGVPVLLDAAQTAGLLPIDVTEHDLGMLACSGHKGLLGPPGVGLLYIRPDVQVEPLIEGGTGSRSEEWVQPRHMPDCFESGTPNVPGIAGVCAGLEHLASIGGDAVGARELDLARYAAENLEGIPGVRVYRPAVRGGNAVSFTVKGMSPVDVAMILAASGIAVRAGLHCAPWAHQTLGTYPEGTVRLSPGWCTTQADVDAALRAVDALILRRRRRIRGREKTS</sequence>
<dbReference type="InterPro" id="IPR010969">
    <property type="entry name" value="Cys_dSase-rel_unknwn_funct"/>
</dbReference>
<comment type="similarity">
    <text evidence="2">Belongs to the class-V pyridoxal-phosphate-dependent aminotransferase family. Csd subfamily.</text>
</comment>
<dbReference type="InterPro" id="IPR000192">
    <property type="entry name" value="Aminotrans_V_dom"/>
</dbReference>
<dbReference type="PROSITE" id="PS00595">
    <property type="entry name" value="AA_TRANSFER_CLASS_5"/>
    <property type="match status" value="1"/>
</dbReference>
<dbReference type="NCBIfam" id="TIGR01977">
    <property type="entry name" value="am_tr_V_EF2568"/>
    <property type="match status" value="1"/>
</dbReference>
<dbReference type="PANTHER" id="PTHR43586:SF4">
    <property type="entry name" value="ISOPENICILLIN N EPIMERASE"/>
    <property type="match status" value="1"/>
</dbReference>
<dbReference type="InterPro" id="IPR015421">
    <property type="entry name" value="PyrdxlP-dep_Trfase_major"/>
</dbReference>
<reference evidence="8" key="1">
    <citation type="journal article" date="2020" name="mSystems">
        <title>Genome- and Community-Level Interaction Insights into Carbon Utilization and Element Cycling Functions of Hydrothermarchaeota in Hydrothermal Sediment.</title>
        <authorList>
            <person name="Zhou Z."/>
            <person name="Liu Y."/>
            <person name="Xu W."/>
            <person name="Pan J."/>
            <person name="Luo Z.H."/>
            <person name="Li M."/>
        </authorList>
    </citation>
    <scope>NUCLEOTIDE SEQUENCE [LARGE SCALE GENOMIC DNA]</scope>
    <source>
        <strain evidence="8">SpSt-456</strain>
    </source>
</reference>
<comment type="cofactor">
    <cofactor evidence="1 6">
        <name>pyridoxal 5'-phosphate</name>
        <dbReference type="ChEBI" id="CHEBI:597326"/>
    </cofactor>
</comment>
<evidence type="ECO:0000256" key="2">
    <source>
        <dbReference type="ARBA" id="ARBA00010447"/>
    </source>
</evidence>
<keyword evidence="8" id="KW-0032">Aminotransferase</keyword>
<dbReference type="GO" id="GO:0031071">
    <property type="term" value="F:cysteine desulfurase activity"/>
    <property type="evidence" value="ECO:0007669"/>
    <property type="project" value="UniProtKB-EC"/>
</dbReference>
<proteinExistence type="inferred from homology"/>
<dbReference type="InterPro" id="IPR015422">
    <property type="entry name" value="PyrdxlP-dep_Trfase_small"/>
</dbReference>
<evidence type="ECO:0000256" key="6">
    <source>
        <dbReference type="RuleBase" id="RU004504"/>
    </source>
</evidence>
<name>A0A832A1F5_9BACT</name>
<dbReference type="EMBL" id="DSTK01000009">
    <property type="protein sequence ID" value="HFK96056.1"/>
    <property type="molecule type" value="Genomic_DNA"/>
</dbReference>
<evidence type="ECO:0000256" key="3">
    <source>
        <dbReference type="ARBA" id="ARBA00012239"/>
    </source>
</evidence>
<dbReference type="PIRSF" id="PIRSF005572">
    <property type="entry name" value="NifS"/>
    <property type="match status" value="1"/>
</dbReference>
<dbReference type="PANTHER" id="PTHR43586">
    <property type="entry name" value="CYSTEINE DESULFURASE"/>
    <property type="match status" value="1"/>
</dbReference>